<evidence type="ECO:0000259" key="3">
    <source>
        <dbReference type="Pfam" id="PF24913"/>
    </source>
</evidence>
<dbReference type="Pfam" id="PF24913">
    <property type="entry name" value="WHD_AAA_fung"/>
    <property type="match status" value="1"/>
</dbReference>
<dbReference type="EMBL" id="ML977509">
    <property type="protein sequence ID" value="KAF2127937.1"/>
    <property type="molecule type" value="Genomic_DNA"/>
</dbReference>
<reference evidence="4" key="1">
    <citation type="journal article" date="2020" name="Stud. Mycol.">
        <title>101 Dothideomycetes genomes: a test case for predicting lifestyles and emergence of pathogens.</title>
        <authorList>
            <person name="Haridas S."/>
            <person name="Albert R."/>
            <person name="Binder M."/>
            <person name="Bloem J."/>
            <person name="Labutti K."/>
            <person name="Salamov A."/>
            <person name="Andreopoulos B."/>
            <person name="Baker S."/>
            <person name="Barry K."/>
            <person name="Bills G."/>
            <person name="Bluhm B."/>
            <person name="Cannon C."/>
            <person name="Castanera R."/>
            <person name="Culley D."/>
            <person name="Daum C."/>
            <person name="Ezra D."/>
            <person name="Gonzalez J."/>
            <person name="Henrissat B."/>
            <person name="Kuo A."/>
            <person name="Liang C."/>
            <person name="Lipzen A."/>
            <person name="Lutzoni F."/>
            <person name="Magnuson J."/>
            <person name="Mondo S."/>
            <person name="Nolan M."/>
            <person name="Ohm R."/>
            <person name="Pangilinan J."/>
            <person name="Park H.-J."/>
            <person name="Ramirez L."/>
            <person name="Alfaro M."/>
            <person name="Sun H."/>
            <person name="Tritt A."/>
            <person name="Yoshinaga Y."/>
            <person name="Zwiers L.-H."/>
            <person name="Turgeon B."/>
            <person name="Goodwin S."/>
            <person name="Spatafora J."/>
            <person name="Crous P."/>
            <person name="Grigoriev I."/>
        </authorList>
    </citation>
    <scope>NUCLEOTIDE SEQUENCE</scope>
    <source>
        <strain evidence="4">CBS 119687</strain>
    </source>
</reference>
<evidence type="ECO:0000313" key="5">
    <source>
        <dbReference type="Proteomes" id="UP000799771"/>
    </source>
</evidence>
<keyword evidence="5" id="KW-1185">Reference proteome</keyword>
<dbReference type="Gene3D" id="3.40.50.300">
    <property type="entry name" value="P-loop containing nucleotide triphosphate hydrolases"/>
    <property type="match status" value="1"/>
</dbReference>
<evidence type="ECO:0000259" key="2">
    <source>
        <dbReference type="Pfam" id="PF13191"/>
    </source>
</evidence>
<keyword evidence="1" id="KW-1133">Transmembrane helix</keyword>
<dbReference type="Pfam" id="PF13191">
    <property type="entry name" value="AAA_16"/>
    <property type="match status" value="1"/>
</dbReference>
<keyword evidence="1" id="KW-0812">Transmembrane</keyword>
<evidence type="ECO:0000256" key="1">
    <source>
        <dbReference type="SAM" id="Phobius"/>
    </source>
</evidence>
<proteinExistence type="predicted"/>
<accession>A0A6A6AAQ1</accession>
<organism evidence="4 5">
    <name type="scientific">Dothidotthia symphoricarpi CBS 119687</name>
    <dbReference type="NCBI Taxonomy" id="1392245"/>
    <lineage>
        <taxon>Eukaryota</taxon>
        <taxon>Fungi</taxon>
        <taxon>Dikarya</taxon>
        <taxon>Ascomycota</taxon>
        <taxon>Pezizomycotina</taxon>
        <taxon>Dothideomycetes</taxon>
        <taxon>Pleosporomycetidae</taxon>
        <taxon>Pleosporales</taxon>
        <taxon>Dothidotthiaceae</taxon>
        <taxon>Dothidotthia</taxon>
    </lineage>
</organism>
<feature type="domain" description="Orc1-like AAA ATPase" evidence="2">
    <location>
        <begin position="138"/>
        <end position="280"/>
    </location>
</feature>
<dbReference type="AlphaFoldDB" id="A0A6A6AAQ1"/>
<keyword evidence="1" id="KW-0472">Membrane</keyword>
<gene>
    <name evidence="4" type="ORF">P153DRAFT_44346</name>
</gene>
<dbReference type="GeneID" id="54413634"/>
<dbReference type="InterPro" id="IPR056808">
    <property type="entry name" value="HTH_AAA"/>
</dbReference>
<dbReference type="PANTHER" id="PTHR36168">
    <property type="entry name" value="CHROMOSOME 1, WHOLE GENOME SHOTGUN SEQUENCE"/>
    <property type="match status" value="1"/>
</dbReference>
<dbReference type="RefSeq" id="XP_033522326.1">
    <property type="nucleotide sequence ID" value="XM_033673202.1"/>
</dbReference>
<evidence type="ECO:0008006" key="6">
    <source>
        <dbReference type="Google" id="ProtNLM"/>
    </source>
</evidence>
<feature type="transmembrane region" description="Helical" evidence="1">
    <location>
        <begin position="64"/>
        <end position="85"/>
    </location>
</feature>
<feature type="domain" description="AAA protein C-terminal winged helix" evidence="3">
    <location>
        <begin position="384"/>
        <end position="499"/>
    </location>
</feature>
<evidence type="ECO:0000313" key="4">
    <source>
        <dbReference type="EMBL" id="KAF2127937.1"/>
    </source>
</evidence>
<dbReference type="OrthoDB" id="511599at2759"/>
<dbReference type="InterPro" id="IPR041664">
    <property type="entry name" value="AAA_16"/>
</dbReference>
<name>A0A6A6AAQ1_9PLEO</name>
<dbReference type="Proteomes" id="UP000799771">
    <property type="component" value="Unassembled WGS sequence"/>
</dbReference>
<dbReference type="SUPFAM" id="SSF52540">
    <property type="entry name" value="P-loop containing nucleoside triphosphate hydrolases"/>
    <property type="match status" value="1"/>
</dbReference>
<dbReference type="PANTHER" id="PTHR36168:SF4">
    <property type="entry name" value="ORC1-LIKE AAA ATPASE DOMAIN-CONTAINING PROTEIN"/>
    <property type="match status" value="1"/>
</dbReference>
<dbReference type="InterPro" id="IPR027417">
    <property type="entry name" value="P-loop_NTPase"/>
</dbReference>
<protein>
    <recommendedName>
        <fullName evidence="6">Orc1-like AAA ATPase domain-containing protein</fullName>
    </recommendedName>
</protein>
<sequence>MPRSVNNLRRAWIALPLGRHPARSRAPHILYELPLNASSHLKEPPEAKSGNDGKQERGKFARSVLEGSTVALISLFGLGLGGYAYSLFYKRMVRQKIEHAFSAGYSSQERVALGRVAYGTEPDKIQEIVDRELWISRTEQAEVDDIVNGKARGKYYLIIGERGTGKRALLLEAMRKVNGDGIAMVEAHNDLEVFRTRLGKAIDYEFHEDYIGGLFSIRGPRDSSPLLDIERALNQMEKVALLMRKRRGKPLLMIINNIHLLKDDEGGRALLETLQQRAELWTQTELVTVVFTSDEYWTLERLIPLATNMYTMNIRDVSKDIVTSSLKNYRARYHNEDVPQGILDEVFAKVGGRLIFLNQVAKSNDMLETCRRLNQREKSWFLQKVWILGESMDDDVEEQQKFCAAAIILARALVLREKETADQNDHFTLPEIPLHEARQVMTRADFIKPLDHINIIHIDAHGMVRADSVPMQNAFREICSEEGFEEHLKATLNRLDELESLARTREVAPREVPGRSGGIVPPVEYCAKI</sequence>